<comment type="caution">
    <text evidence="1">The sequence shown here is derived from an EMBL/GenBank/DDBJ whole genome shotgun (WGS) entry which is preliminary data.</text>
</comment>
<evidence type="ECO:0008006" key="3">
    <source>
        <dbReference type="Google" id="ProtNLM"/>
    </source>
</evidence>
<proteinExistence type="predicted"/>
<dbReference type="OrthoDB" id="2194466at2"/>
<gene>
    <name evidence="1" type="ORF">CIL05_06855</name>
</gene>
<evidence type="ECO:0000313" key="1">
    <source>
        <dbReference type="EMBL" id="PAV30181.1"/>
    </source>
</evidence>
<dbReference type="Proteomes" id="UP000218887">
    <property type="component" value="Unassembled WGS sequence"/>
</dbReference>
<protein>
    <recommendedName>
        <fullName evidence="3">DUF1617 domain-containing protein</fullName>
    </recommendedName>
</protein>
<reference evidence="1 2" key="1">
    <citation type="submission" date="2017-08" db="EMBL/GenBank/DDBJ databases">
        <title>Virgibacillus indicus sp. nov. and Virgibacillus profoundi sp. nov, two moderately halophilic bacteria isolated from marine sediment by using the Microfluidic Streak Plate.</title>
        <authorList>
            <person name="Xu B."/>
            <person name="Hu B."/>
            <person name="Wang J."/>
            <person name="Zhu Y."/>
            <person name="Huang L."/>
            <person name="Du W."/>
            <person name="Huang Y."/>
        </authorList>
    </citation>
    <scope>NUCLEOTIDE SEQUENCE [LARGE SCALE GENOMIC DNA]</scope>
    <source>
        <strain evidence="1 2">IO3-P3-H5</strain>
    </source>
</reference>
<organism evidence="1 2">
    <name type="scientific">Virgibacillus profundi</name>
    <dbReference type="NCBI Taxonomy" id="2024555"/>
    <lineage>
        <taxon>Bacteria</taxon>
        <taxon>Bacillati</taxon>
        <taxon>Bacillota</taxon>
        <taxon>Bacilli</taxon>
        <taxon>Bacillales</taxon>
        <taxon>Bacillaceae</taxon>
        <taxon>Virgibacillus</taxon>
    </lineage>
</organism>
<keyword evidence="2" id="KW-1185">Reference proteome</keyword>
<dbReference type="AlphaFoldDB" id="A0A2A2IDV3"/>
<dbReference type="EMBL" id="NPOA01000004">
    <property type="protein sequence ID" value="PAV30181.1"/>
    <property type="molecule type" value="Genomic_DNA"/>
</dbReference>
<name>A0A2A2IDV3_9BACI</name>
<evidence type="ECO:0000313" key="2">
    <source>
        <dbReference type="Proteomes" id="UP000218887"/>
    </source>
</evidence>
<sequence>MKLKIEYVQVANCINVLDKLSLKGLKSIHRTRLAKELSEKLTRIVEEQKEIQKEYYELDEDGNPIIEDKKCKDKEEYLKTMGEFTKEKIVIDSGDSQVILKSIKQSLEESEVEWNGRESYAFEYLYSALSDEKDAKKKEAETETE</sequence>
<accession>A0A2A2IDV3</accession>
<dbReference type="RefSeq" id="WP_095654783.1">
    <property type="nucleotide sequence ID" value="NZ_NPOA01000004.1"/>
</dbReference>